<feature type="transmembrane region" description="Helical" evidence="7">
    <location>
        <begin position="169"/>
        <end position="188"/>
    </location>
</feature>
<evidence type="ECO:0000313" key="9">
    <source>
        <dbReference type="EMBL" id="MCD2515678.1"/>
    </source>
</evidence>
<dbReference type="PANTHER" id="PTHR21624">
    <property type="entry name" value="STEROL DESATURASE-RELATED PROTEIN"/>
    <property type="match status" value="1"/>
</dbReference>
<keyword evidence="10" id="KW-1185">Reference proteome</keyword>
<gene>
    <name evidence="9" type="ORF">LQ564_05055</name>
</gene>
<dbReference type="InterPro" id="IPR051689">
    <property type="entry name" value="Sterol_desaturase/TMEM195"/>
</dbReference>
<keyword evidence="4" id="KW-0560">Oxidoreductase</keyword>
<dbReference type="EMBL" id="JAJNOC010000001">
    <property type="protein sequence ID" value="MCD2515678.1"/>
    <property type="molecule type" value="Genomic_DNA"/>
</dbReference>
<evidence type="ECO:0000256" key="5">
    <source>
        <dbReference type="ARBA" id="ARBA00023098"/>
    </source>
</evidence>
<evidence type="ECO:0000313" key="10">
    <source>
        <dbReference type="Proteomes" id="UP001179361"/>
    </source>
</evidence>
<feature type="transmembrane region" description="Helical" evidence="7">
    <location>
        <begin position="146"/>
        <end position="163"/>
    </location>
</feature>
<evidence type="ECO:0000256" key="3">
    <source>
        <dbReference type="ARBA" id="ARBA00022989"/>
    </source>
</evidence>
<evidence type="ECO:0000256" key="7">
    <source>
        <dbReference type="SAM" id="Phobius"/>
    </source>
</evidence>
<dbReference type="Proteomes" id="UP001179361">
    <property type="component" value="Unassembled WGS sequence"/>
</dbReference>
<feature type="domain" description="Fatty acid hydroxylase" evidence="8">
    <location>
        <begin position="96"/>
        <end position="234"/>
    </location>
</feature>
<keyword evidence="3 7" id="KW-1133">Transmembrane helix</keyword>
<protein>
    <submittedName>
        <fullName evidence="9">Sterol desaturase family protein</fullName>
    </submittedName>
</protein>
<keyword evidence="5" id="KW-0443">Lipid metabolism</keyword>
<comment type="caution">
    <text evidence="9">The sequence shown here is derived from an EMBL/GenBank/DDBJ whole genome shotgun (WGS) entry which is preliminary data.</text>
</comment>
<sequence>MSLPVQEMLVGAARLWVWLALLTAIFVPLERWFGRRAAPVPRAELRHNLVYYFISSLVPVVLLSAPIALLAALLQPLVPDAVRTAVHGLPTAARIALAFVVAETGFYWGHRLSHEIPWLWRFHAVHHSTEQMYFMANTRSHPVDMIVTRLCGVVPLLLLGLAGPNAAGSAMPALLLVLGTFWGFFIHADLRWRLGPLEWLVSTPAFHHWHHSRREHINRNYAPTLPVLDRLFGTHYLPRHWPEEVGLDAPQADTLAGQLLDPLVPHRKTA</sequence>
<feature type="transmembrane region" description="Helical" evidence="7">
    <location>
        <begin position="92"/>
        <end position="109"/>
    </location>
</feature>
<keyword evidence="6 7" id="KW-0472">Membrane</keyword>
<organism evidence="9 10">
    <name type="scientific">Massilia phyllostachyos</name>
    <dbReference type="NCBI Taxonomy" id="2898585"/>
    <lineage>
        <taxon>Bacteria</taxon>
        <taxon>Pseudomonadati</taxon>
        <taxon>Pseudomonadota</taxon>
        <taxon>Betaproteobacteria</taxon>
        <taxon>Burkholderiales</taxon>
        <taxon>Oxalobacteraceae</taxon>
        <taxon>Telluria group</taxon>
        <taxon>Massilia</taxon>
    </lineage>
</organism>
<feature type="transmembrane region" description="Helical" evidence="7">
    <location>
        <begin position="49"/>
        <end position="72"/>
    </location>
</feature>
<evidence type="ECO:0000256" key="4">
    <source>
        <dbReference type="ARBA" id="ARBA00023002"/>
    </source>
</evidence>
<dbReference type="Pfam" id="PF04116">
    <property type="entry name" value="FA_hydroxylase"/>
    <property type="match status" value="1"/>
</dbReference>
<proteinExistence type="predicted"/>
<evidence type="ECO:0000256" key="6">
    <source>
        <dbReference type="ARBA" id="ARBA00023136"/>
    </source>
</evidence>
<keyword evidence="2 7" id="KW-0812">Transmembrane</keyword>
<reference evidence="9" key="1">
    <citation type="submission" date="2021-11" db="EMBL/GenBank/DDBJ databases">
        <title>The complete genome of Massilia sp sp. G4R7.</title>
        <authorList>
            <person name="Liu L."/>
            <person name="Yue J."/>
            <person name="Yuan J."/>
            <person name="Yang F."/>
            <person name="Li L."/>
        </authorList>
    </citation>
    <scope>NUCLEOTIDE SEQUENCE</scope>
    <source>
        <strain evidence="9">G4R7</strain>
    </source>
</reference>
<evidence type="ECO:0000256" key="1">
    <source>
        <dbReference type="ARBA" id="ARBA00004127"/>
    </source>
</evidence>
<comment type="subcellular location">
    <subcellularLocation>
        <location evidence="1">Endomembrane system</location>
        <topology evidence="1">Multi-pass membrane protein</topology>
    </subcellularLocation>
</comment>
<dbReference type="InterPro" id="IPR006694">
    <property type="entry name" value="Fatty_acid_hydroxylase"/>
</dbReference>
<accession>A0ABS8Q1R3</accession>
<dbReference type="PANTHER" id="PTHR21624:SF1">
    <property type="entry name" value="ALKYLGLYCEROL MONOOXYGENASE"/>
    <property type="match status" value="1"/>
</dbReference>
<evidence type="ECO:0000259" key="8">
    <source>
        <dbReference type="Pfam" id="PF04116"/>
    </source>
</evidence>
<evidence type="ECO:0000256" key="2">
    <source>
        <dbReference type="ARBA" id="ARBA00022692"/>
    </source>
</evidence>
<name>A0ABS8Q1R3_9BURK</name>
<feature type="transmembrane region" description="Helical" evidence="7">
    <location>
        <begin position="12"/>
        <end position="29"/>
    </location>
</feature>
<dbReference type="RefSeq" id="WP_231056978.1">
    <property type="nucleotide sequence ID" value="NZ_JAJNOC010000001.1"/>
</dbReference>